<organism evidence="2 3">
    <name type="scientific">Durusdinium trenchii</name>
    <dbReference type="NCBI Taxonomy" id="1381693"/>
    <lineage>
        <taxon>Eukaryota</taxon>
        <taxon>Sar</taxon>
        <taxon>Alveolata</taxon>
        <taxon>Dinophyceae</taxon>
        <taxon>Suessiales</taxon>
        <taxon>Symbiodiniaceae</taxon>
        <taxon>Durusdinium</taxon>
    </lineage>
</organism>
<evidence type="ECO:0000313" key="2">
    <source>
        <dbReference type="EMBL" id="CAK9118068.1"/>
    </source>
</evidence>
<evidence type="ECO:0000313" key="3">
    <source>
        <dbReference type="Proteomes" id="UP001642484"/>
    </source>
</evidence>
<feature type="compositionally biased region" description="Acidic residues" evidence="1">
    <location>
        <begin position="178"/>
        <end position="193"/>
    </location>
</feature>
<accession>A0ABP0T0F0</accession>
<reference evidence="2 3" key="1">
    <citation type="submission" date="2024-02" db="EMBL/GenBank/DDBJ databases">
        <authorList>
            <person name="Chen Y."/>
            <person name="Shah S."/>
            <person name="Dougan E. K."/>
            <person name="Thang M."/>
            <person name="Chan C."/>
        </authorList>
    </citation>
    <scope>NUCLEOTIDE SEQUENCE [LARGE SCALE GENOMIC DNA]</scope>
</reference>
<gene>
    <name evidence="2" type="ORF">CCMP2556_LOCUS55255</name>
</gene>
<sequence>MNPLANIFPPVIKELETKLSELKASIEKKEDLTRKEFATFCWQIGRRVRQLIKPEFSEDRGNLWHDCKGALKLVLVIDKFQPGVFMDSCVRKDVLEKDCVEMLESMIDWLKRRQRGPLTEKVEVTRNTPPKRKRPAAEKPEAPSSHLPRKGTHQKGTGKTAKGDWWGLPNQGAGLLDLQDDPLRDEESDPEEQCPDKAKFGTCSYGPQCGFCFR</sequence>
<proteinExistence type="predicted"/>
<keyword evidence="3" id="KW-1185">Reference proteome</keyword>
<protein>
    <submittedName>
        <fullName evidence="2">Uncharacterized protein</fullName>
    </submittedName>
</protein>
<evidence type="ECO:0000256" key="1">
    <source>
        <dbReference type="SAM" id="MobiDB-lite"/>
    </source>
</evidence>
<name>A0ABP0T0F0_9DINO</name>
<comment type="caution">
    <text evidence="2">The sequence shown here is derived from an EMBL/GenBank/DDBJ whole genome shotgun (WGS) entry which is preliminary data.</text>
</comment>
<feature type="region of interest" description="Disordered" evidence="1">
    <location>
        <begin position="120"/>
        <end position="199"/>
    </location>
</feature>
<dbReference type="Proteomes" id="UP001642484">
    <property type="component" value="Unassembled WGS sequence"/>
</dbReference>
<dbReference type="EMBL" id="CAXAMN010028916">
    <property type="protein sequence ID" value="CAK9118068.1"/>
    <property type="molecule type" value="Genomic_DNA"/>
</dbReference>